<reference evidence="2 3" key="1">
    <citation type="submission" date="2017-03" db="EMBL/GenBank/DDBJ databases">
        <title>Genome sequencing of Shewanella japonica KCTC 22435.</title>
        <authorList>
            <person name="Kim K.M."/>
        </authorList>
    </citation>
    <scope>NUCLEOTIDE SEQUENCE [LARGE SCALE GENOMIC DNA]</scope>
    <source>
        <strain evidence="2 3">KCTC 22435</strain>
    </source>
</reference>
<feature type="transmembrane region" description="Helical" evidence="1">
    <location>
        <begin position="16"/>
        <end position="35"/>
    </location>
</feature>
<organism evidence="2 3">
    <name type="scientific">Shewanella japonica</name>
    <dbReference type="NCBI Taxonomy" id="93973"/>
    <lineage>
        <taxon>Bacteria</taxon>
        <taxon>Pseudomonadati</taxon>
        <taxon>Pseudomonadota</taxon>
        <taxon>Gammaproteobacteria</taxon>
        <taxon>Alteromonadales</taxon>
        <taxon>Shewanellaceae</taxon>
        <taxon>Shewanella</taxon>
    </lineage>
</organism>
<evidence type="ECO:0000313" key="3">
    <source>
        <dbReference type="Proteomes" id="UP000191820"/>
    </source>
</evidence>
<name>A0ABN4YNY6_9GAMM</name>
<proteinExistence type="predicted"/>
<dbReference type="Proteomes" id="UP000191820">
    <property type="component" value="Chromosome"/>
</dbReference>
<keyword evidence="1" id="KW-1133">Transmembrane helix</keyword>
<accession>A0ABN4YNY6</accession>
<keyword evidence="3" id="KW-1185">Reference proteome</keyword>
<dbReference type="EMBL" id="CP020472">
    <property type="protein sequence ID" value="ARD24115.1"/>
    <property type="molecule type" value="Genomic_DNA"/>
</dbReference>
<keyword evidence="1" id="KW-0472">Membrane</keyword>
<sequence>MTETAKKSKVTFTLDFNFFSLLTLLIVLFFAYTAHKKNMDNADKMNNLLVKYEQTLDAAIAGDKVTLAQYQKNVKKAVASLSPKEKKLLLALLEIDNKKPL</sequence>
<protein>
    <submittedName>
        <fullName evidence="2">Uncharacterized protein</fullName>
    </submittedName>
</protein>
<evidence type="ECO:0000256" key="1">
    <source>
        <dbReference type="SAM" id="Phobius"/>
    </source>
</evidence>
<evidence type="ECO:0000313" key="2">
    <source>
        <dbReference type="EMBL" id="ARD24115.1"/>
    </source>
</evidence>
<gene>
    <name evidence="2" type="ORF">SJ2017_3885</name>
</gene>
<dbReference type="RefSeq" id="WP_055025552.1">
    <property type="nucleotide sequence ID" value="NZ_CANMJJ010000013.1"/>
</dbReference>
<keyword evidence="1" id="KW-0812">Transmembrane</keyword>